<gene>
    <name evidence="1" type="ORF">C6569_17245</name>
</gene>
<accession>A0A2S0NEU3</accession>
<evidence type="ECO:0000313" key="2">
    <source>
        <dbReference type="Proteomes" id="UP000237889"/>
    </source>
</evidence>
<dbReference type="OrthoDB" id="7870314at2"/>
<reference evidence="1 2" key="1">
    <citation type="submission" date="2018-03" db="EMBL/GenBank/DDBJ databases">
        <title>Genome sequencing of Phreatobacter sp.</title>
        <authorList>
            <person name="Kim S.-J."/>
            <person name="Heo J."/>
            <person name="Kwon S.-W."/>
        </authorList>
    </citation>
    <scope>NUCLEOTIDE SEQUENCE [LARGE SCALE GENOMIC DNA]</scope>
    <source>
        <strain evidence="1 2">S-12</strain>
    </source>
</reference>
<dbReference type="EMBL" id="CP027668">
    <property type="protein sequence ID" value="AVO46665.1"/>
    <property type="molecule type" value="Genomic_DNA"/>
</dbReference>
<keyword evidence="2" id="KW-1185">Reference proteome</keyword>
<dbReference type="AlphaFoldDB" id="A0A2S0NEU3"/>
<sequence>MNKGRTIHAFDAGTPSALRVSGLAARFHTWRGVSGRRYLATVHAAATAPAYPGAVIVLARAEPDGTRVALWAGRSPASPAALARLAQMKRAGEVHIHLIAESEADRAAAEADLCTAAPEAAAGRRSMVVS</sequence>
<evidence type="ECO:0000313" key="1">
    <source>
        <dbReference type="EMBL" id="AVO46665.1"/>
    </source>
</evidence>
<organism evidence="1 2">
    <name type="scientific">Phreatobacter cathodiphilus</name>
    <dbReference type="NCBI Taxonomy" id="1868589"/>
    <lineage>
        <taxon>Bacteria</taxon>
        <taxon>Pseudomonadati</taxon>
        <taxon>Pseudomonadota</taxon>
        <taxon>Alphaproteobacteria</taxon>
        <taxon>Hyphomicrobiales</taxon>
        <taxon>Phreatobacteraceae</taxon>
        <taxon>Phreatobacter</taxon>
    </lineage>
</organism>
<proteinExistence type="predicted"/>
<dbReference type="KEGG" id="phr:C6569_17245"/>
<dbReference type="Proteomes" id="UP000237889">
    <property type="component" value="Chromosome"/>
</dbReference>
<name>A0A2S0NEU3_9HYPH</name>
<protein>
    <submittedName>
        <fullName evidence="1">Uncharacterized protein</fullName>
    </submittedName>
</protein>
<dbReference type="RefSeq" id="WP_106750035.1">
    <property type="nucleotide sequence ID" value="NZ_CP027668.1"/>
</dbReference>